<dbReference type="InterPro" id="IPR039425">
    <property type="entry name" value="RNA_pol_sigma-70-like"/>
</dbReference>
<evidence type="ECO:0000256" key="3">
    <source>
        <dbReference type="ARBA" id="ARBA00023082"/>
    </source>
</evidence>
<dbReference type="Pfam" id="PF04542">
    <property type="entry name" value="Sigma70_r2"/>
    <property type="match status" value="1"/>
</dbReference>
<dbReference type="PANTHER" id="PTHR43133">
    <property type="entry name" value="RNA POLYMERASE ECF-TYPE SIGMA FACTO"/>
    <property type="match status" value="1"/>
</dbReference>
<dbReference type="Gene3D" id="1.10.1740.10">
    <property type="match status" value="1"/>
</dbReference>
<evidence type="ECO:0000259" key="5">
    <source>
        <dbReference type="Pfam" id="PF04542"/>
    </source>
</evidence>
<keyword evidence="4" id="KW-0804">Transcription</keyword>
<comment type="similarity">
    <text evidence="1">Belongs to the sigma-70 factor family. ECF subfamily.</text>
</comment>
<dbReference type="InterPro" id="IPR013324">
    <property type="entry name" value="RNA_pol_sigma_r3/r4-like"/>
</dbReference>
<organism evidence="7 8">
    <name type="scientific">Sphingomonas colocasiae</name>
    <dbReference type="NCBI Taxonomy" id="1848973"/>
    <lineage>
        <taxon>Bacteria</taxon>
        <taxon>Pseudomonadati</taxon>
        <taxon>Pseudomonadota</taxon>
        <taxon>Alphaproteobacteria</taxon>
        <taxon>Sphingomonadales</taxon>
        <taxon>Sphingomonadaceae</taxon>
        <taxon>Sphingomonas</taxon>
    </lineage>
</organism>
<evidence type="ECO:0000256" key="1">
    <source>
        <dbReference type="ARBA" id="ARBA00010641"/>
    </source>
</evidence>
<dbReference type="Proteomes" id="UP000706039">
    <property type="component" value="Unassembled WGS sequence"/>
</dbReference>
<sequence>MGGQSEAMGFGDDDKAALERLSHGFRGSLLRYFGRRMRDPADVEDMVQEVFVRLIRRGGTSALERENLHAYVFETASSVLKDRLRKRVTRHADAHEPFDTDRHADVDFSPEHVLLGRERLARATAVLLELPERTRVIFVLRRLEGMKYQDIAVRLGISVSAVEKHMQRAITHLTQRTGAE</sequence>
<dbReference type="Gene3D" id="1.10.10.10">
    <property type="entry name" value="Winged helix-like DNA-binding domain superfamily/Winged helix DNA-binding domain"/>
    <property type="match status" value="1"/>
</dbReference>
<evidence type="ECO:0000256" key="4">
    <source>
        <dbReference type="ARBA" id="ARBA00023163"/>
    </source>
</evidence>
<proteinExistence type="inferred from homology"/>
<dbReference type="CDD" id="cd06171">
    <property type="entry name" value="Sigma70_r4"/>
    <property type="match status" value="1"/>
</dbReference>
<evidence type="ECO:0000259" key="6">
    <source>
        <dbReference type="Pfam" id="PF08281"/>
    </source>
</evidence>
<evidence type="ECO:0000256" key="2">
    <source>
        <dbReference type="ARBA" id="ARBA00023015"/>
    </source>
</evidence>
<feature type="domain" description="RNA polymerase sigma-70 region 2" evidence="5">
    <location>
        <begin position="28"/>
        <end position="87"/>
    </location>
</feature>
<dbReference type="NCBIfam" id="TIGR02937">
    <property type="entry name" value="sigma70-ECF"/>
    <property type="match status" value="1"/>
</dbReference>
<dbReference type="RefSeq" id="WP_222988984.1">
    <property type="nucleotide sequence ID" value="NZ_JAINVV010000003.1"/>
</dbReference>
<feature type="domain" description="RNA polymerase sigma factor 70 region 4 type 2" evidence="6">
    <location>
        <begin position="124"/>
        <end position="173"/>
    </location>
</feature>
<dbReference type="InterPro" id="IPR014284">
    <property type="entry name" value="RNA_pol_sigma-70_dom"/>
</dbReference>
<dbReference type="InterPro" id="IPR036388">
    <property type="entry name" value="WH-like_DNA-bd_sf"/>
</dbReference>
<dbReference type="SUPFAM" id="SSF88946">
    <property type="entry name" value="Sigma2 domain of RNA polymerase sigma factors"/>
    <property type="match status" value="1"/>
</dbReference>
<dbReference type="InterPro" id="IPR013325">
    <property type="entry name" value="RNA_pol_sigma_r2"/>
</dbReference>
<name>A0ABS7PKY8_9SPHN</name>
<protein>
    <submittedName>
        <fullName evidence="7">RNA polymerase sigma factor</fullName>
    </submittedName>
</protein>
<dbReference type="InterPro" id="IPR007627">
    <property type="entry name" value="RNA_pol_sigma70_r2"/>
</dbReference>
<reference evidence="7 8" key="1">
    <citation type="submission" date="2021-08" db="EMBL/GenBank/DDBJ databases">
        <authorList>
            <person name="Tuo L."/>
        </authorList>
    </citation>
    <scope>NUCLEOTIDE SEQUENCE [LARGE SCALE GENOMIC DNA]</scope>
    <source>
        <strain evidence="7 8">JCM 31229</strain>
    </source>
</reference>
<dbReference type="InterPro" id="IPR013249">
    <property type="entry name" value="RNA_pol_sigma70_r4_t2"/>
</dbReference>
<dbReference type="PANTHER" id="PTHR43133:SF63">
    <property type="entry name" value="RNA POLYMERASE SIGMA FACTOR FECI-RELATED"/>
    <property type="match status" value="1"/>
</dbReference>
<evidence type="ECO:0000313" key="8">
    <source>
        <dbReference type="Proteomes" id="UP000706039"/>
    </source>
</evidence>
<dbReference type="EMBL" id="JAINVV010000003">
    <property type="protein sequence ID" value="MBY8821908.1"/>
    <property type="molecule type" value="Genomic_DNA"/>
</dbReference>
<gene>
    <name evidence="7" type="ORF">K7G82_06370</name>
</gene>
<keyword evidence="8" id="KW-1185">Reference proteome</keyword>
<evidence type="ECO:0000313" key="7">
    <source>
        <dbReference type="EMBL" id="MBY8821908.1"/>
    </source>
</evidence>
<keyword evidence="2" id="KW-0805">Transcription regulation</keyword>
<dbReference type="SUPFAM" id="SSF88659">
    <property type="entry name" value="Sigma3 and sigma4 domains of RNA polymerase sigma factors"/>
    <property type="match status" value="1"/>
</dbReference>
<keyword evidence="3" id="KW-0731">Sigma factor</keyword>
<accession>A0ABS7PKY8</accession>
<dbReference type="Pfam" id="PF08281">
    <property type="entry name" value="Sigma70_r4_2"/>
    <property type="match status" value="1"/>
</dbReference>
<comment type="caution">
    <text evidence="7">The sequence shown here is derived from an EMBL/GenBank/DDBJ whole genome shotgun (WGS) entry which is preliminary data.</text>
</comment>